<comment type="caution">
    <text evidence="1">The sequence shown here is derived from an EMBL/GenBank/DDBJ whole genome shotgun (WGS) entry which is preliminary data.</text>
</comment>
<keyword evidence="2" id="KW-1185">Reference proteome</keyword>
<dbReference type="InterPro" id="IPR029063">
    <property type="entry name" value="SAM-dependent_MTases_sf"/>
</dbReference>
<dbReference type="GO" id="GO:0008168">
    <property type="term" value="F:methyltransferase activity"/>
    <property type="evidence" value="ECO:0007669"/>
    <property type="project" value="UniProtKB-KW"/>
</dbReference>
<sequence length="280" mass="30122">MSHDHGRRRYLLAKRSVDARARDRRVRDAMLDALVPEPRVFEAGPGAGLGALDLREWGVTPSSYRGVDADPGVAAFAARLLPRAFARAGYDANPVEGGCRIGDTTYRFEAGDAVAALPGAGADLVVAQSFLDLVERDRVLDAVAAGLSPGGVAYAPLTFDGVTLFQPSHPEDDAVAERYHDAIDAAPGRDARAGRHVLDALRRRGDEVLAVGASDWIVRPANGGYPADERRFLDRILDFVAAAVDRDDWVATRREQVEAGDLLYVAHGYDLLWRPGGDGP</sequence>
<organism evidence="1 2">
    <name type="scientific">Halosegnis marinus</name>
    <dbReference type="NCBI Taxonomy" id="3034023"/>
    <lineage>
        <taxon>Archaea</taxon>
        <taxon>Methanobacteriati</taxon>
        <taxon>Methanobacteriota</taxon>
        <taxon>Stenosarchaea group</taxon>
        <taxon>Halobacteria</taxon>
        <taxon>Halobacteriales</taxon>
        <taxon>Natronomonadaceae</taxon>
        <taxon>Halosegnis</taxon>
    </lineage>
</organism>
<dbReference type="Gene3D" id="3.40.50.150">
    <property type="entry name" value="Vaccinia Virus protein VP39"/>
    <property type="match status" value="1"/>
</dbReference>
<dbReference type="GO" id="GO:0032259">
    <property type="term" value="P:methylation"/>
    <property type="evidence" value="ECO:0007669"/>
    <property type="project" value="UniProtKB-KW"/>
</dbReference>
<dbReference type="GeneID" id="79265515"/>
<name>A0ABD5ZK17_9EURY</name>
<evidence type="ECO:0000313" key="1">
    <source>
        <dbReference type="EMBL" id="MFC7233854.1"/>
    </source>
</evidence>
<keyword evidence="1" id="KW-0489">Methyltransferase</keyword>
<accession>A0ABD5ZK17</accession>
<dbReference type="RefSeq" id="WP_276234849.1">
    <property type="nucleotide sequence ID" value="NZ_CP119802.1"/>
</dbReference>
<proteinExistence type="predicted"/>
<protein>
    <submittedName>
        <fullName evidence="1">SAM-dependent methyltransferase</fullName>
    </submittedName>
</protein>
<dbReference type="EMBL" id="JBHTAP010000001">
    <property type="protein sequence ID" value="MFC7233854.1"/>
    <property type="molecule type" value="Genomic_DNA"/>
</dbReference>
<evidence type="ECO:0000313" key="2">
    <source>
        <dbReference type="Proteomes" id="UP001596398"/>
    </source>
</evidence>
<dbReference type="Proteomes" id="UP001596398">
    <property type="component" value="Unassembled WGS sequence"/>
</dbReference>
<dbReference type="AlphaFoldDB" id="A0ABD5ZK17"/>
<reference evidence="1 2" key="1">
    <citation type="journal article" date="2019" name="Int. J. Syst. Evol. Microbiol.">
        <title>The Global Catalogue of Microorganisms (GCM) 10K type strain sequencing project: providing services to taxonomists for standard genome sequencing and annotation.</title>
        <authorList>
            <consortium name="The Broad Institute Genomics Platform"/>
            <consortium name="The Broad Institute Genome Sequencing Center for Infectious Disease"/>
            <person name="Wu L."/>
            <person name="Ma J."/>
        </authorList>
    </citation>
    <scope>NUCLEOTIDE SEQUENCE [LARGE SCALE GENOMIC DNA]</scope>
    <source>
        <strain evidence="1 2">DT85</strain>
    </source>
</reference>
<keyword evidence="1" id="KW-0808">Transferase</keyword>
<dbReference type="SUPFAM" id="SSF53335">
    <property type="entry name" value="S-adenosyl-L-methionine-dependent methyltransferases"/>
    <property type="match status" value="1"/>
</dbReference>
<gene>
    <name evidence="1" type="ORF">ACFQJ4_00850</name>
</gene>